<dbReference type="HOGENOM" id="CLU_1946795_0_0_0"/>
<keyword evidence="2" id="KW-1185">Reference proteome</keyword>
<dbReference type="AlphaFoldDB" id="D5SWS5"/>
<evidence type="ECO:0000313" key="1">
    <source>
        <dbReference type="EMBL" id="ADG67425.1"/>
    </source>
</evidence>
<dbReference type="Proteomes" id="UP000002220">
    <property type="component" value="Chromosome"/>
</dbReference>
<sequence length="129" mass="15054">MCIELLKSNIDDVMDTYHGFHDAEIISVSIVSKDYSLPGQLVEIFMLCENHRNKNFERIKLSLHETTEIKYKYNADYDYANIRDEVFFLFHDEKVFIDFGSACDARNVPADFRSLDNYFVCKSVDMSIG</sequence>
<dbReference type="KEGG" id="plm:Plim_1592"/>
<name>D5SWS5_PLAL2</name>
<dbReference type="EMBL" id="CP001744">
    <property type="protein sequence ID" value="ADG67425.1"/>
    <property type="molecule type" value="Genomic_DNA"/>
</dbReference>
<accession>D5SWS5</accession>
<proteinExistence type="predicted"/>
<gene>
    <name evidence="1" type="ordered locus">Plim_1592</name>
</gene>
<reference evidence="1 2" key="1">
    <citation type="journal article" date="2010" name="Stand. Genomic Sci.">
        <title>Complete genome sequence of Planctomyces limnophilus type strain (Mu 290).</title>
        <authorList>
            <person name="Labutti K."/>
            <person name="Sikorski J."/>
            <person name="Schneider S."/>
            <person name="Nolan M."/>
            <person name="Lucas S."/>
            <person name="Glavina Del Rio T."/>
            <person name="Tice H."/>
            <person name="Cheng J.F."/>
            <person name="Goodwin L."/>
            <person name="Pitluck S."/>
            <person name="Liolios K."/>
            <person name="Ivanova N."/>
            <person name="Mavromatis K."/>
            <person name="Mikhailova N."/>
            <person name="Pati A."/>
            <person name="Chen A."/>
            <person name="Palaniappan K."/>
            <person name="Land M."/>
            <person name="Hauser L."/>
            <person name="Chang Y.J."/>
            <person name="Jeffries C.D."/>
            <person name="Tindall B.J."/>
            <person name="Rohde M."/>
            <person name="Goker M."/>
            <person name="Woyke T."/>
            <person name="Bristow J."/>
            <person name="Eisen J.A."/>
            <person name="Markowitz V."/>
            <person name="Hugenholtz P."/>
            <person name="Kyrpides N.C."/>
            <person name="Klenk H.P."/>
            <person name="Lapidus A."/>
        </authorList>
    </citation>
    <scope>NUCLEOTIDE SEQUENCE [LARGE SCALE GENOMIC DNA]</scope>
    <source>
        <strain evidence="2">ATCC 43296 / DSM 3776 / IFAM 1008 / 290</strain>
    </source>
</reference>
<organism evidence="1 2">
    <name type="scientific">Planctopirus limnophila (strain ATCC 43296 / DSM 3776 / IFAM 1008 / Mu 290)</name>
    <name type="common">Planctomyces limnophilus</name>
    <dbReference type="NCBI Taxonomy" id="521674"/>
    <lineage>
        <taxon>Bacteria</taxon>
        <taxon>Pseudomonadati</taxon>
        <taxon>Planctomycetota</taxon>
        <taxon>Planctomycetia</taxon>
        <taxon>Planctomycetales</taxon>
        <taxon>Planctomycetaceae</taxon>
        <taxon>Planctopirus</taxon>
    </lineage>
</organism>
<dbReference type="STRING" id="521674.Plim_1592"/>
<evidence type="ECO:0000313" key="2">
    <source>
        <dbReference type="Proteomes" id="UP000002220"/>
    </source>
</evidence>
<protein>
    <submittedName>
        <fullName evidence="1">Uncharacterized protein</fullName>
    </submittedName>
</protein>